<dbReference type="RefSeq" id="WP_196935262.1">
    <property type="nucleotide sequence ID" value="NZ_MU158698.1"/>
</dbReference>
<dbReference type="SUPFAM" id="SSF55961">
    <property type="entry name" value="Bet v1-like"/>
    <property type="match status" value="1"/>
</dbReference>
<gene>
    <name evidence="1" type="ORF">C4F49_06460</name>
</gene>
<dbReference type="InterPro" id="IPR019587">
    <property type="entry name" value="Polyketide_cyclase/dehydratase"/>
</dbReference>
<organism evidence="1 2">
    <name type="scientific">Sphingobacterium hungaricum</name>
    <dbReference type="NCBI Taxonomy" id="2082723"/>
    <lineage>
        <taxon>Bacteria</taxon>
        <taxon>Pseudomonadati</taxon>
        <taxon>Bacteroidota</taxon>
        <taxon>Sphingobacteriia</taxon>
        <taxon>Sphingobacteriales</taxon>
        <taxon>Sphingobacteriaceae</taxon>
        <taxon>Sphingobacterium</taxon>
    </lineage>
</organism>
<evidence type="ECO:0000313" key="2">
    <source>
        <dbReference type="Proteomes" id="UP000616201"/>
    </source>
</evidence>
<name>A0A928UXK2_9SPHI</name>
<keyword evidence="2" id="KW-1185">Reference proteome</keyword>
<evidence type="ECO:0000313" key="1">
    <source>
        <dbReference type="EMBL" id="MBE8713316.1"/>
    </source>
</evidence>
<protein>
    <submittedName>
        <fullName evidence="1">SRPBCC domain-containing protein</fullName>
    </submittedName>
</protein>
<reference evidence="1" key="1">
    <citation type="submission" date="2018-02" db="EMBL/GenBank/DDBJ databases">
        <authorList>
            <person name="Vasarhelyi B.M."/>
            <person name="Deshmukh S."/>
            <person name="Balint B."/>
            <person name="Kukolya J."/>
        </authorList>
    </citation>
    <scope>NUCLEOTIDE SEQUENCE</scope>
    <source>
        <strain evidence="1">KB22</strain>
    </source>
</reference>
<dbReference type="CDD" id="cd07822">
    <property type="entry name" value="SRPBCC_4"/>
    <property type="match status" value="1"/>
</dbReference>
<dbReference type="Proteomes" id="UP000616201">
    <property type="component" value="Unassembled WGS sequence"/>
</dbReference>
<dbReference type="InterPro" id="IPR023393">
    <property type="entry name" value="START-like_dom_sf"/>
</dbReference>
<dbReference type="PANTHER" id="PTHR36166">
    <property type="entry name" value="CHROMOSOME 9, WHOLE GENOME SHOTGUN SEQUENCE"/>
    <property type="match status" value="1"/>
</dbReference>
<dbReference type="AlphaFoldDB" id="A0A928UXK2"/>
<dbReference type="EMBL" id="PRDK01000004">
    <property type="protein sequence ID" value="MBE8713316.1"/>
    <property type="molecule type" value="Genomic_DNA"/>
</dbReference>
<accession>A0A928UXK2</accession>
<dbReference type="PANTHER" id="PTHR36166:SF1">
    <property type="entry name" value="SRPBCC DOMAIN-CONTAINING PROTEIN"/>
    <property type="match status" value="1"/>
</dbReference>
<dbReference type="Pfam" id="PF10604">
    <property type="entry name" value="Polyketide_cyc2"/>
    <property type="match status" value="1"/>
</dbReference>
<proteinExistence type="predicted"/>
<sequence>MKKSIENEISIEAPIEKVWAIFSDFHSYPEWSPTLKHFSGYPQVGKSVKIKLEQPDGPGMTMKPKILKLDEFQELRWKGELIFPGLFDGEHYFKFEAIDEKTTKFIQGENFSGLLVPLFKKMIDGATTNGFILFNQALKKRVEEA</sequence>
<comment type="caution">
    <text evidence="1">The sequence shown here is derived from an EMBL/GenBank/DDBJ whole genome shotgun (WGS) entry which is preliminary data.</text>
</comment>
<dbReference type="Gene3D" id="3.30.530.20">
    <property type="match status" value="1"/>
</dbReference>